<dbReference type="EMBL" id="SMRP01000012">
    <property type="protein sequence ID" value="TDG21133.1"/>
    <property type="molecule type" value="Genomic_DNA"/>
</dbReference>
<protein>
    <submittedName>
        <fullName evidence="1">Uncharacterized protein</fullName>
    </submittedName>
</protein>
<gene>
    <name evidence="1" type="ORF">EYW47_22445</name>
</gene>
<evidence type="ECO:0000313" key="1">
    <source>
        <dbReference type="EMBL" id="TDG21133.1"/>
    </source>
</evidence>
<dbReference type="AlphaFoldDB" id="A0A4R5M5A4"/>
<dbReference type="RefSeq" id="WP_133197043.1">
    <property type="nucleotide sequence ID" value="NZ_JBHUCW010000022.1"/>
</dbReference>
<accession>A0A4R5M5A4</accession>
<keyword evidence="2" id="KW-1185">Reference proteome</keyword>
<proteinExistence type="predicted"/>
<sequence length="367" mass="42265">MTHKTRGTRHEYDLQTDVLATIVATTPVTKKHAALLTAFATRTDWRAARYVMTRDTYSDWPARVIDGEGREIAPDYRAWIDAQLAAHGSVSAVIDAHRESGYWLTEIRPLLHYFVHDRGGAQDNFAQFAVWEEQEYVERAVFPSDPRWGLPDVNELRRASGNGTEERIERRTLGEPRYTLQEATDMQRFVALAGATWHARRQAEGDRRLVERNLTTGEARELTVRELTPGYDRQRWPGRRFFDDWTDSSAGHAGERACARWTFNTSDYTEPGGGRHLNFVPQWAHTRKIAALKDTHRLDAYGLYGRLNQFDERIGMPFAWYFYGLHGNLVKSGQMERVLEAAEAGLIVLPECDYAVLRRWQQDPYGF</sequence>
<evidence type="ECO:0000313" key="2">
    <source>
        <dbReference type="Proteomes" id="UP000295722"/>
    </source>
</evidence>
<name>A0A4R5M5A4_9BURK</name>
<dbReference type="OrthoDB" id="9076234at2"/>
<reference evidence="1 2" key="1">
    <citation type="submission" date="2019-03" db="EMBL/GenBank/DDBJ databases">
        <title>Paraburkholderia sp. 4M-K11, isolated from subtropical forest soil.</title>
        <authorList>
            <person name="Gao Z.-H."/>
            <person name="Qiu L.-H."/>
        </authorList>
    </citation>
    <scope>NUCLEOTIDE SEQUENCE [LARGE SCALE GENOMIC DNA]</scope>
    <source>
        <strain evidence="1 2">4M-K11</strain>
    </source>
</reference>
<dbReference type="Proteomes" id="UP000295722">
    <property type="component" value="Unassembled WGS sequence"/>
</dbReference>
<organism evidence="1 2">
    <name type="scientific">Paraburkholderia silviterrae</name>
    <dbReference type="NCBI Taxonomy" id="2528715"/>
    <lineage>
        <taxon>Bacteria</taxon>
        <taxon>Pseudomonadati</taxon>
        <taxon>Pseudomonadota</taxon>
        <taxon>Betaproteobacteria</taxon>
        <taxon>Burkholderiales</taxon>
        <taxon>Burkholderiaceae</taxon>
        <taxon>Paraburkholderia</taxon>
    </lineage>
</organism>
<comment type="caution">
    <text evidence="1">The sequence shown here is derived from an EMBL/GenBank/DDBJ whole genome shotgun (WGS) entry which is preliminary data.</text>
</comment>